<evidence type="ECO:0000313" key="3">
    <source>
        <dbReference type="EMBL" id="QJA76055.1"/>
    </source>
</evidence>
<dbReference type="EMBL" id="MT141431">
    <property type="protein sequence ID" value="QJA61121.1"/>
    <property type="molecule type" value="Genomic_DNA"/>
</dbReference>
<gene>
    <name evidence="3" type="ORF">MM415A01589_0007</name>
    <name evidence="2" type="ORF">MM415B00998_0007</name>
    <name evidence="1" type="ORF">TM448A05997_0005</name>
    <name evidence="4" type="ORF">TM448B03632_0007</name>
</gene>
<proteinExistence type="predicted"/>
<dbReference type="EMBL" id="MT144543">
    <property type="protein sequence ID" value="QJA54844.1"/>
    <property type="molecule type" value="Genomic_DNA"/>
</dbReference>
<evidence type="ECO:0000313" key="2">
    <source>
        <dbReference type="EMBL" id="QJA61121.1"/>
    </source>
</evidence>
<dbReference type="EMBL" id="MT145029">
    <property type="protein sequence ID" value="QJI02772.1"/>
    <property type="molecule type" value="Genomic_DNA"/>
</dbReference>
<accession>A0A6H2A4V6</accession>
<name>A0A6H2A4V6_9ZZZZ</name>
<evidence type="ECO:0000313" key="4">
    <source>
        <dbReference type="EMBL" id="QJI02772.1"/>
    </source>
</evidence>
<sequence>MGKQFEVWLKEAGVPEDRIEECMSWAFGPEYSCLPIGMLDEKWNQLHGDLFYLVSTEYLQVAIDRIGKTYMLVERGG</sequence>
<protein>
    <submittedName>
        <fullName evidence="1">Uncharacterized protein</fullName>
    </submittedName>
</protein>
<evidence type="ECO:0000313" key="1">
    <source>
        <dbReference type="EMBL" id="QJA54844.1"/>
    </source>
</evidence>
<dbReference type="EMBL" id="MT142202">
    <property type="protein sequence ID" value="QJA76055.1"/>
    <property type="molecule type" value="Genomic_DNA"/>
</dbReference>
<organism evidence="1">
    <name type="scientific">viral metagenome</name>
    <dbReference type="NCBI Taxonomy" id="1070528"/>
    <lineage>
        <taxon>unclassified sequences</taxon>
        <taxon>metagenomes</taxon>
        <taxon>organismal metagenomes</taxon>
    </lineage>
</organism>
<reference evidence="1" key="1">
    <citation type="submission" date="2020-03" db="EMBL/GenBank/DDBJ databases">
        <title>The deep terrestrial virosphere.</title>
        <authorList>
            <person name="Holmfeldt K."/>
            <person name="Nilsson E."/>
            <person name="Simone D."/>
            <person name="Lopez-Fernandez M."/>
            <person name="Wu X."/>
            <person name="de Brujin I."/>
            <person name="Lundin D."/>
            <person name="Andersson A."/>
            <person name="Bertilsson S."/>
            <person name="Dopson M."/>
        </authorList>
    </citation>
    <scope>NUCLEOTIDE SEQUENCE</scope>
    <source>
        <strain evidence="3">MM415A01589</strain>
        <strain evidence="2">MM415B00998</strain>
        <strain evidence="1">TM448A05997</strain>
        <strain evidence="4">TM448B03632</strain>
    </source>
</reference>
<dbReference type="AlphaFoldDB" id="A0A6H2A4V6"/>